<organism evidence="1 2">
    <name type="scientific">Prunus armeniaca</name>
    <name type="common">Apricot</name>
    <name type="synonym">Armeniaca vulgaris</name>
    <dbReference type="NCBI Taxonomy" id="36596"/>
    <lineage>
        <taxon>Eukaryota</taxon>
        <taxon>Viridiplantae</taxon>
        <taxon>Streptophyta</taxon>
        <taxon>Embryophyta</taxon>
        <taxon>Tracheophyta</taxon>
        <taxon>Spermatophyta</taxon>
        <taxon>Magnoliopsida</taxon>
        <taxon>eudicotyledons</taxon>
        <taxon>Gunneridae</taxon>
        <taxon>Pentapetalae</taxon>
        <taxon>rosids</taxon>
        <taxon>fabids</taxon>
        <taxon>Rosales</taxon>
        <taxon>Rosaceae</taxon>
        <taxon>Amygdaloideae</taxon>
        <taxon>Amygdaleae</taxon>
        <taxon>Prunus</taxon>
    </lineage>
</organism>
<accession>A0A6J5WS21</accession>
<evidence type="ECO:0000313" key="1">
    <source>
        <dbReference type="EMBL" id="CAB4302855.1"/>
    </source>
</evidence>
<evidence type="ECO:0000313" key="2">
    <source>
        <dbReference type="Proteomes" id="UP000507245"/>
    </source>
</evidence>
<dbReference type="EMBL" id="CAEKKB010000003">
    <property type="protein sequence ID" value="CAB4302855.1"/>
    <property type="molecule type" value="Genomic_DNA"/>
</dbReference>
<name>A0A6J5WS21_PRUAR</name>
<gene>
    <name evidence="1" type="ORF">ORAREDHAP_LOCUS18750</name>
</gene>
<dbReference type="Proteomes" id="UP000507245">
    <property type="component" value="Unassembled WGS sequence"/>
</dbReference>
<protein>
    <submittedName>
        <fullName evidence="1">Uncharacterized protein</fullName>
    </submittedName>
</protein>
<proteinExistence type="predicted"/>
<dbReference type="AlphaFoldDB" id="A0A6J5WS21"/>
<reference evidence="2" key="1">
    <citation type="journal article" date="2020" name="Genome Biol.">
        <title>Gamete binning: chromosome-level and haplotype-resolved genome assembly enabled by high-throughput single-cell sequencing of gamete genomes.</title>
        <authorList>
            <person name="Campoy J.A."/>
            <person name="Sun H."/>
            <person name="Goel M."/>
            <person name="Jiao W.-B."/>
            <person name="Folz-Donahue K."/>
            <person name="Wang N."/>
            <person name="Rubio M."/>
            <person name="Liu C."/>
            <person name="Kukat C."/>
            <person name="Ruiz D."/>
            <person name="Huettel B."/>
            <person name="Schneeberger K."/>
        </authorList>
    </citation>
    <scope>NUCLEOTIDE SEQUENCE [LARGE SCALE GENOMIC DNA]</scope>
    <source>
        <strain evidence="2">cv. Rojo Pasion</strain>
    </source>
</reference>
<sequence>MFPREVILGSVKVPIYCSFGKSSLALLKFPFEFPREVILSSVTFQIPSGSHPRLSYISNSFGKSSSALLKFPFSSC</sequence>
<keyword evidence="2" id="KW-1185">Reference proteome</keyword>